<proteinExistence type="predicted"/>
<dbReference type="EMBL" id="OZ034813">
    <property type="protein sequence ID" value="CAL1356409.1"/>
    <property type="molecule type" value="Genomic_DNA"/>
</dbReference>
<dbReference type="AlphaFoldDB" id="A0AAV2CIL6"/>
<organism evidence="2 3">
    <name type="scientific">Linum trigynum</name>
    <dbReference type="NCBI Taxonomy" id="586398"/>
    <lineage>
        <taxon>Eukaryota</taxon>
        <taxon>Viridiplantae</taxon>
        <taxon>Streptophyta</taxon>
        <taxon>Embryophyta</taxon>
        <taxon>Tracheophyta</taxon>
        <taxon>Spermatophyta</taxon>
        <taxon>Magnoliopsida</taxon>
        <taxon>eudicotyledons</taxon>
        <taxon>Gunneridae</taxon>
        <taxon>Pentapetalae</taxon>
        <taxon>rosids</taxon>
        <taxon>fabids</taxon>
        <taxon>Malpighiales</taxon>
        <taxon>Linaceae</taxon>
        <taxon>Linum</taxon>
    </lineage>
</organism>
<feature type="transmembrane region" description="Helical" evidence="1">
    <location>
        <begin position="58"/>
        <end position="77"/>
    </location>
</feature>
<keyword evidence="1" id="KW-0812">Transmembrane</keyword>
<evidence type="ECO:0000313" key="3">
    <source>
        <dbReference type="Proteomes" id="UP001497516"/>
    </source>
</evidence>
<keyword evidence="1" id="KW-1133">Transmembrane helix</keyword>
<sequence length="107" mass="12147">MANRAGYKLGELLVRYLGVPLIPDKLTIKACRPLIDKITNKIKGWGAKTLRYAGKVQLVLSFLYSLAQLWMAIFILPKVVIKEIEKMCSDFLWDVGSNDRKMAVMTD</sequence>
<reference evidence="2 3" key="1">
    <citation type="submission" date="2024-04" db="EMBL/GenBank/DDBJ databases">
        <authorList>
            <person name="Fracassetti M."/>
        </authorList>
    </citation>
    <scope>NUCLEOTIDE SEQUENCE [LARGE SCALE GENOMIC DNA]</scope>
</reference>
<dbReference type="Proteomes" id="UP001497516">
    <property type="component" value="Chromosome 1"/>
</dbReference>
<evidence type="ECO:0000313" key="2">
    <source>
        <dbReference type="EMBL" id="CAL1356409.1"/>
    </source>
</evidence>
<name>A0AAV2CIL6_9ROSI</name>
<dbReference type="PANTHER" id="PTHR33116">
    <property type="entry name" value="REVERSE TRANSCRIPTASE ZINC-BINDING DOMAIN-CONTAINING PROTEIN-RELATED-RELATED"/>
    <property type="match status" value="1"/>
</dbReference>
<evidence type="ECO:0008006" key="4">
    <source>
        <dbReference type="Google" id="ProtNLM"/>
    </source>
</evidence>
<keyword evidence="1" id="KW-0472">Membrane</keyword>
<gene>
    <name evidence="2" type="ORF">LTRI10_LOCUS4115</name>
</gene>
<protein>
    <recommendedName>
        <fullName evidence="4">Reverse transcriptase</fullName>
    </recommendedName>
</protein>
<evidence type="ECO:0000256" key="1">
    <source>
        <dbReference type="SAM" id="Phobius"/>
    </source>
</evidence>
<dbReference type="PANTHER" id="PTHR33116:SF80">
    <property type="entry name" value="REVERSE TRANSCRIPTASE ZINC-BINDING DOMAIN-CONTAINING PROTEIN"/>
    <property type="match status" value="1"/>
</dbReference>
<accession>A0AAV2CIL6</accession>
<keyword evidence="3" id="KW-1185">Reference proteome</keyword>